<dbReference type="NCBIfam" id="NF033542">
    <property type="entry name" value="transpos_IS110"/>
    <property type="match status" value="1"/>
</dbReference>
<feature type="domain" description="Transposase IS116/IS110/IS902 C-terminal" evidence="2">
    <location>
        <begin position="280"/>
        <end position="365"/>
    </location>
</feature>
<evidence type="ECO:0000313" key="3">
    <source>
        <dbReference type="EMBL" id="KJE28561.1"/>
    </source>
</evidence>
<dbReference type="AlphaFoldDB" id="A0A0D8BWI1"/>
<dbReference type="RefSeq" id="WP_044732126.1">
    <property type="nucleotide sequence ID" value="NZ_JYBP01000003.1"/>
</dbReference>
<dbReference type="PATRIC" id="fig|1462.6.peg.2712"/>
<proteinExistence type="predicted"/>
<feature type="domain" description="Transposase IS110-like N-terminal" evidence="1">
    <location>
        <begin position="5"/>
        <end position="164"/>
    </location>
</feature>
<reference evidence="3 4" key="1">
    <citation type="submission" date="2015-01" db="EMBL/GenBank/DDBJ databases">
        <authorList>
            <person name="Filippidou S."/>
            <person name="Jeanneret N."/>
            <person name="Russel-Delif L."/>
            <person name="Junier T."/>
            <person name="Wunderlin T."/>
            <person name="Molina V."/>
            <person name="Johnson S.L."/>
            <person name="Davenport K.W."/>
            <person name="Chain P.S."/>
            <person name="Dorador C."/>
            <person name="Junier P."/>
        </authorList>
    </citation>
    <scope>NUCLEOTIDE SEQUENCE [LARGE SCALE GENOMIC DNA]</scope>
    <source>
        <strain evidence="3 4">Et7/4</strain>
    </source>
</reference>
<organism evidence="3 4">
    <name type="scientific">Geobacillus kaustophilus</name>
    <dbReference type="NCBI Taxonomy" id="1462"/>
    <lineage>
        <taxon>Bacteria</taxon>
        <taxon>Bacillati</taxon>
        <taxon>Bacillota</taxon>
        <taxon>Bacilli</taxon>
        <taxon>Bacillales</taxon>
        <taxon>Anoxybacillaceae</taxon>
        <taxon>Geobacillus</taxon>
        <taxon>Geobacillus thermoleovorans group</taxon>
    </lineage>
</organism>
<sequence>MKLYVGIDVSSTDLYTCIMDQEGNTCAQFKVDNHLLGATFLRDQILLWANKRQPSEILIGMEATSVYSWHPAMFFHQQEELKSWHVKVFTINPKLIRKFKEAYTDLDKTDGIDAWIIADRLRFGRLKVTAVMHEQFIALQRLTRMRYHLVHQLTREKQYFLQHLFYKCSSFTQEVDSSVFGHAILELLLESFSLDDISQMDVQQLADFLRQKGRNRFADPECIAKSIQKAARSSYRLSKCVEDSIDLLLGLSIQSIRSLQAQIKELDKAISRHLEGIPNTLQTIPGIGPVYTAGILAEIGQIERFDNQAALAKYAGLTWSKHQSGRFQAEDTSLIRSGNRYLRYYLVEAANSVQRHDATFRAYYRKKYEEVPKHQHKRALVLTARKLVRVIDALLRNGQIYTLRKGEDR</sequence>
<comment type="caution">
    <text evidence="3">The sequence shown here is derived from an EMBL/GenBank/DDBJ whole genome shotgun (WGS) entry which is preliminary data.</text>
</comment>
<dbReference type="GO" id="GO:0006313">
    <property type="term" value="P:DNA transposition"/>
    <property type="evidence" value="ECO:0007669"/>
    <property type="project" value="InterPro"/>
</dbReference>
<gene>
    <name evidence="3" type="ORF">LG52_2426</name>
</gene>
<dbReference type="PANTHER" id="PTHR33055:SF13">
    <property type="entry name" value="TRANSPOSASE"/>
    <property type="match status" value="1"/>
</dbReference>
<evidence type="ECO:0000259" key="2">
    <source>
        <dbReference type="Pfam" id="PF02371"/>
    </source>
</evidence>
<name>A0A0D8BWI1_GEOKU</name>
<dbReference type="PANTHER" id="PTHR33055">
    <property type="entry name" value="TRANSPOSASE FOR INSERTION SEQUENCE ELEMENT IS1111A"/>
    <property type="match status" value="1"/>
</dbReference>
<dbReference type="Proteomes" id="UP000032522">
    <property type="component" value="Unassembled WGS sequence"/>
</dbReference>
<dbReference type="EMBL" id="JYBP01000003">
    <property type="protein sequence ID" value="KJE28561.1"/>
    <property type="molecule type" value="Genomic_DNA"/>
</dbReference>
<dbReference type="Pfam" id="PF02371">
    <property type="entry name" value="Transposase_20"/>
    <property type="match status" value="1"/>
</dbReference>
<dbReference type="GO" id="GO:0004803">
    <property type="term" value="F:transposase activity"/>
    <property type="evidence" value="ECO:0007669"/>
    <property type="project" value="InterPro"/>
</dbReference>
<dbReference type="InterPro" id="IPR002525">
    <property type="entry name" value="Transp_IS110-like_N"/>
</dbReference>
<dbReference type="InterPro" id="IPR047650">
    <property type="entry name" value="Transpos_IS110"/>
</dbReference>
<dbReference type="GO" id="GO:0003677">
    <property type="term" value="F:DNA binding"/>
    <property type="evidence" value="ECO:0007669"/>
    <property type="project" value="InterPro"/>
</dbReference>
<dbReference type="Pfam" id="PF01548">
    <property type="entry name" value="DEDD_Tnp_IS110"/>
    <property type="match status" value="1"/>
</dbReference>
<accession>A0A0D8BWI1</accession>
<evidence type="ECO:0000259" key="1">
    <source>
        <dbReference type="Pfam" id="PF01548"/>
    </source>
</evidence>
<protein>
    <submittedName>
        <fullName evidence="3">Transposase family protein</fullName>
    </submittedName>
</protein>
<dbReference type="OrthoDB" id="9790935at2"/>
<evidence type="ECO:0000313" key="4">
    <source>
        <dbReference type="Proteomes" id="UP000032522"/>
    </source>
</evidence>
<dbReference type="InterPro" id="IPR003346">
    <property type="entry name" value="Transposase_20"/>
</dbReference>